<dbReference type="AlphaFoldDB" id="A0A2N5XTD4"/>
<proteinExistence type="predicted"/>
<dbReference type="PANTHER" id="PTHR13887:SF41">
    <property type="entry name" value="THIOREDOXIN SUPERFAMILY PROTEIN"/>
    <property type="match status" value="1"/>
</dbReference>
<protein>
    <recommendedName>
        <fullName evidence="1">DSBA-like thioredoxin domain-containing protein</fullName>
    </recommendedName>
</protein>
<dbReference type="Proteomes" id="UP000234881">
    <property type="component" value="Unassembled WGS sequence"/>
</dbReference>
<dbReference type="PANTHER" id="PTHR13887">
    <property type="entry name" value="GLUTATHIONE S-TRANSFERASE KAPPA"/>
    <property type="match status" value="1"/>
</dbReference>
<keyword evidence="3" id="KW-1185">Reference proteome</keyword>
<dbReference type="InterPro" id="IPR036249">
    <property type="entry name" value="Thioredoxin-like_sf"/>
</dbReference>
<dbReference type="GO" id="GO:0016491">
    <property type="term" value="F:oxidoreductase activity"/>
    <property type="evidence" value="ECO:0007669"/>
    <property type="project" value="InterPro"/>
</dbReference>
<dbReference type="InterPro" id="IPR001853">
    <property type="entry name" value="DSBA-like_thioredoxin_dom"/>
</dbReference>
<dbReference type="CDD" id="cd03024">
    <property type="entry name" value="DsbA_FrnE"/>
    <property type="match status" value="1"/>
</dbReference>
<feature type="domain" description="DSBA-like thioredoxin" evidence="1">
    <location>
        <begin position="7"/>
        <end position="206"/>
    </location>
</feature>
<comment type="caution">
    <text evidence="2">The sequence shown here is derived from an EMBL/GenBank/DDBJ whole genome shotgun (WGS) entry which is preliminary data.</text>
</comment>
<dbReference type="Gene3D" id="3.40.30.10">
    <property type="entry name" value="Glutaredoxin"/>
    <property type="match status" value="1"/>
</dbReference>
<evidence type="ECO:0000313" key="2">
    <source>
        <dbReference type="EMBL" id="PLW77763.1"/>
    </source>
</evidence>
<dbReference type="Pfam" id="PF01323">
    <property type="entry name" value="DSBA"/>
    <property type="match status" value="1"/>
</dbReference>
<reference evidence="2 3" key="1">
    <citation type="submission" date="2018-01" db="EMBL/GenBank/DDBJ databases">
        <title>The draft genome sequence of Cohaesibacter sp. H1304.</title>
        <authorList>
            <person name="Wang N.-N."/>
            <person name="Du Z.-J."/>
        </authorList>
    </citation>
    <scope>NUCLEOTIDE SEQUENCE [LARGE SCALE GENOMIC DNA]</scope>
    <source>
        <strain evidence="2 3">H1304</strain>
    </source>
</reference>
<evidence type="ECO:0000313" key="3">
    <source>
        <dbReference type="Proteomes" id="UP000234881"/>
    </source>
</evidence>
<dbReference type="EMBL" id="PKUQ01000015">
    <property type="protein sequence ID" value="PLW77763.1"/>
    <property type="molecule type" value="Genomic_DNA"/>
</dbReference>
<evidence type="ECO:0000259" key="1">
    <source>
        <dbReference type="Pfam" id="PF01323"/>
    </source>
</evidence>
<accession>A0A2N5XTD4</accession>
<organism evidence="2 3">
    <name type="scientific">Cohaesibacter celericrescens</name>
    <dbReference type="NCBI Taxonomy" id="2067669"/>
    <lineage>
        <taxon>Bacteria</taxon>
        <taxon>Pseudomonadati</taxon>
        <taxon>Pseudomonadota</taxon>
        <taxon>Alphaproteobacteria</taxon>
        <taxon>Hyphomicrobiales</taxon>
        <taxon>Cohaesibacteraceae</taxon>
    </lineage>
</organism>
<dbReference type="OrthoDB" id="9799122at2"/>
<gene>
    <name evidence="2" type="ORF">C0081_07725</name>
</gene>
<dbReference type="RefSeq" id="WP_101533247.1">
    <property type="nucleotide sequence ID" value="NZ_PKUQ01000015.1"/>
</dbReference>
<dbReference type="SUPFAM" id="SSF52833">
    <property type="entry name" value="Thioredoxin-like"/>
    <property type="match status" value="1"/>
</dbReference>
<name>A0A2N5XTD4_9HYPH</name>
<sequence length="213" mass="23583">MSQPLRIDIISDVVCPWCAIGYNQLRTALEEMKLEADIHWHPYQLNPEIPPQGKNLAVHLAGKYGITPEQSIANRGRITQLGADVGFTFNFTSETCTYNTLHAHQLIHWANEFGKEHAMKLALLESYFTDGKNVSDLDILVEAAISVGLDGDVARHILESNKYEALVREHMNFWRDQGITGVPAVVINSKFLVNGAAGVEQFKQAINGAVVDG</sequence>